<evidence type="ECO:0000256" key="3">
    <source>
        <dbReference type="ARBA" id="ARBA00022763"/>
    </source>
</evidence>
<keyword evidence="10" id="KW-0472">Membrane</keyword>
<evidence type="ECO:0000256" key="4">
    <source>
        <dbReference type="ARBA" id="ARBA00022801"/>
    </source>
</evidence>
<keyword evidence="8" id="KW-0511">Multifunctional enzyme</keyword>
<dbReference type="GO" id="GO:0008270">
    <property type="term" value="F:zinc ion binding"/>
    <property type="evidence" value="ECO:0007669"/>
    <property type="project" value="InterPro"/>
</dbReference>
<keyword evidence="9" id="KW-0326">Glycosidase</keyword>
<dbReference type="SMART" id="SM00898">
    <property type="entry name" value="Fapy_DNA_glyco"/>
    <property type="match status" value="1"/>
</dbReference>
<evidence type="ECO:0000256" key="10">
    <source>
        <dbReference type="SAM" id="Phobius"/>
    </source>
</evidence>
<protein>
    <recommendedName>
        <fullName evidence="2">DNA-(apurinic or apyrimidinic site) lyase</fullName>
        <ecNumber evidence="2">4.2.99.18</ecNumber>
    </recommendedName>
</protein>
<name>A0A6C0H093_9ZZZZ</name>
<sequence length="299" mass="35445">MPEINEVRKYADFVKSKLKKINKINILNGRYKKHGPFPLYKELVNTLPVNVIDIKTKGKFMYMILSDGFYLFSTLGLSGGWVYQDNKTKKYSHPEIIEFLNKKDVDVYLQTSLNHLNVEFVTDNGSIFFYDTLSFGTLKVIKNETELNKKLNTLGPDIMDNSTTYEIFKQRIQMNRNMTKEIGIVLMDQKTISGIGNYLRADILWLSKISPFRKINKITDNELKEIYHNSKVLTWGDYDYKKAIKEKIITSKDELPRDYERDFFVYFEDKDIYGHKIIKEELYEGNPKRFIYWVKERQH</sequence>
<organism evidence="12">
    <name type="scientific">viral metagenome</name>
    <dbReference type="NCBI Taxonomy" id="1070528"/>
    <lineage>
        <taxon>unclassified sequences</taxon>
        <taxon>metagenomes</taxon>
        <taxon>organismal metagenomes</taxon>
    </lineage>
</organism>
<proteinExistence type="inferred from homology"/>
<comment type="similarity">
    <text evidence="1">Belongs to the FPG family.</text>
</comment>
<dbReference type="GO" id="GO:0006284">
    <property type="term" value="P:base-excision repair"/>
    <property type="evidence" value="ECO:0007669"/>
    <property type="project" value="InterPro"/>
</dbReference>
<dbReference type="EMBL" id="MN739833">
    <property type="protein sequence ID" value="QHT73859.1"/>
    <property type="molecule type" value="Genomic_DNA"/>
</dbReference>
<keyword evidence="10" id="KW-1133">Transmembrane helix</keyword>
<dbReference type="InterPro" id="IPR035937">
    <property type="entry name" value="FPG_N"/>
</dbReference>
<dbReference type="PROSITE" id="PS51068">
    <property type="entry name" value="FPG_CAT"/>
    <property type="match status" value="1"/>
</dbReference>
<dbReference type="Pfam" id="PF06831">
    <property type="entry name" value="H2TH"/>
    <property type="match status" value="1"/>
</dbReference>
<keyword evidence="3" id="KW-0227">DNA damage</keyword>
<keyword evidence="5" id="KW-0238">DNA-binding</keyword>
<evidence type="ECO:0000256" key="1">
    <source>
        <dbReference type="ARBA" id="ARBA00009409"/>
    </source>
</evidence>
<dbReference type="SMART" id="SM01232">
    <property type="entry name" value="H2TH"/>
    <property type="match status" value="1"/>
</dbReference>
<keyword evidence="4" id="KW-0378">Hydrolase</keyword>
<dbReference type="PANTHER" id="PTHR42697:SF1">
    <property type="entry name" value="ENDONUCLEASE 8"/>
    <property type="match status" value="1"/>
</dbReference>
<keyword evidence="7" id="KW-0456">Lyase</keyword>
<evidence type="ECO:0000256" key="9">
    <source>
        <dbReference type="ARBA" id="ARBA00023295"/>
    </source>
</evidence>
<dbReference type="AlphaFoldDB" id="A0A6C0H093"/>
<dbReference type="Gene3D" id="3.20.190.10">
    <property type="entry name" value="MutM-like, N-terminal"/>
    <property type="match status" value="1"/>
</dbReference>
<keyword evidence="6" id="KW-0234">DNA repair</keyword>
<dbReference type="GO" id="GO:0003684">
    <property type="term" value="F:damaged DNA binding"/>
    <property type="evidence" value="ECO:0007669"/>
    <property type="project" value="InterPro"/>
</dbReference>
<evidence type="ECO:0000256" key="7">
    <source>
        <dbReference type="ARBA" id="ARBA00023239"/>
    </source>
</evidence>
<evidence type="ECO:0000256" key="6">
    <source>
        <dbReference type="ARBA" id="ARBA00023204"/>
    </source>
</evidence>
<dbReference type="EC" id="4.2.99.18" evidence="2"/>
<evidence type="ECO:0000256" key="2">
    <source>
        <dbReference type="ARBA" id="ARBA00012720"/>
    </source>
</evidence>
<dbReference type="InterPro" id="IPR010979">
    <property type="entry name" value="Ribosomal_uS13-like_H2TH"/>
</dbReference>
<evidence type="ECO:0000256" key="8">
    <source>
        <dbReference type="ARBA" id="ARBA00023268"/>
    </source>
</evidence>
<accession>A0A6C0H093</accession>
<dbReference type="InterPro" id="IPR012319">
    <property type="entry name" value="FPG_cat"/>
</dbReference>
<dbReference type="PANTHER" id="PTHR42697">
    <property type="entry name" value="ENDONUCLEASE 8"/>
    <property type="match status" value="1"/>
</dbReference>
<dbReference type="SUPFAM" id="SSF81624">
    <property type="entry name" value="N-terminal domain of MutM-like DNA repair proteins"/>
    <property type="match status" value="1"/>
</dbReference>
<evidence type="ECO:0000313" key="12">
    <source>
        <dbReference type="EMBL" id="QHT73859.1"/>
    </source>
</evidence>
<keyword evidence="10" id="KW-0812">Transmembrane</keyword>
<feature type="transmembrane region" description="Helical" evidence="10">
    <location>
        <begin position="60"/>
        <end position="83"/>
    </location>
</feature>
<dbReference type="SUPFAM" id="SSF46946">
    <property type="entry name" value="S13-like H2TH domain"/>
    <property type="match status" value="1"/>
</dbReference>
<dbReference type="GO" id="GO:0000703">
    <property type="term" value="F:oxidized pyrimidine nucleobase lesion DNA N-glycosylase activity"/>
    <property type="evidence" value="ECO:0007669"/>
    <property type="project" value="TreeGrafter"/>
</dbReference>
<evidence type="ECO:0000256" key="5">
    <source>
        <dbReference type="ARBA" id="ARBA00023125"/>
    </source>
</evidence>
<dbReference type="Pfam" id="PF01149">
    <property type="entry name" value="Fapy_DNA_glyco"/>
    <property type="match status" value="1"/>
</dbReference>
<evidence type="ECO:0000259" key="11">
    <source>
        <dbReference type="PROSITE" id="PS51068"/>
    </source>
</evidence>
<reference evidence="12" key="1">
    <citation type="journal article" date="2020" name="Nature">
        <title>Giant virus diversity and host interactions through global metagenomics.</title>
        <authorList>
            <person name="Schulz F."/>
            <person name="Roux S."/>
            <person name="Paez-Espino D."/>
            <person name="Jungbluth S."/>
            <person name="Walsh D.A."/>
            <person name="Denef V.J."/>
            <person name="McMahon K.D."/>
            <person name="Konstantinidis K.T."/>
            <person name="Eloe-Fadrosh E.A."/>
            <person name="Kyrpides N.C."/>
            <person name="Woyke T."/>
        </authorList>
    </citation>
    <scope>NUCLEOTIDE SEQUENCE</scope>
    <source>
        <strain evidence="12">GVMAG-M-3300023179-4</strain>
    </source>
</reference>
<feature type="domain" description="Formamidopyrimidine-DNA glycosylase catalytic" evidence="11">
    <location>
        <begin position="2"/>
        <end position="136"/>
    </location>
</feature>
<dbReference type="Gene3D" id="1.10.8.50">
    <property type="match status" value="1"/>
</dbReference>
<dbReference type="InterPro" id="IPR015886">
    <property type="entry name" value="H2TH_FPG"/>
</dbReference>
<dbReference type="GO" id="GO:0140078">
    <property type="term" value="F:class I DNA-(apurinic or apyrimidinic site) endonuclease activity"/>
    <property type="evidence" value="ECO:0007669"/>
    <property type="project" value="UniProtKB-EC"/>
</dbReference>